<accession>A0A4P9YDK4</accession>
<dbReference type="InterPro" id="IPR005112">
    <property type="entry name" value="dDENN_dom"/>
</dbReference>
<dbReference type="EMBL" id="ML005939">
    <property type="protein sequence ID" value="RKP17258.1"/>
    <property type="molecule type" value="Genomic_DNA"/>
</dbReference>
<gene>
    <name evidence="2" type="ORF">ROZALSC1DRAFT_30914</name>
</gene>
<evidence type="ECO:0000313" key="2">
    <source>
        <dbReference type="EMBL" id="RKP17258.1"/>
    </source>
</evidence>
<dbReference type="Pfam" id="PF03455">
    <property type="entry name" value="dDENN"/>
    <property type="match status" value="1"/>
</dbReference>
<dbReference type="SUPFAM" id="SSF57903">
    <property type="entry name" value="FYVE/PHD zinc finger"/>
    <property type="match status" value="1"/>
</dbReference>
<sequence length="559" mass="65304">MILQPILFVPLPGKQRRKLLNRLEKYSTLSHSPHPYIHHAGLRIPMYVQYAFPFGLFAPQPSLFNLEQVSNHKKILNTDDLYSIDSESTFSSHVVSSIDRSSISQRRLSTDSTVSISEISQKKIGVTSKLLSKTKNFFKSSNKSTTTTQTPLIGENTRIVTPKMTKEEHTLVVKPQSEINSTSDCHICRHPIKDDNLMQCVNCPLTIHENCVSSLVYPCYSVFKEDLIESSFLKVFTSLFYSFKPYVQVQHDANIMNDPWSRSTDDYFKKTEFLSSCDKNETRFMSTLLDTQMFSQFAYEHSVNMENDYKSLYFYEKIKEKKNRSKWRLSKSSTPFLDDASFGINETFYALQVNHSGLDSTSYCYETFPIKLNPDYFVKARDIEPLFDEKDDINTRIHTNAIRREARIAHESKTRKIMSLKHALQLKINDHLQLKHLRSEFDTHMQRFYKTYKSFLMPDADLITMPLEDLQILLNCLTVLHDEMIRLSDHQVMVVRTCQEELQVLLKELIKFITKINDHIKYKENRIENCDKVQKESLKELLPKETVTESIMRNLEHNK</sequence>
<evidence type="ECO:0000259" key="1">
    <source>
        <dbReference type="PROSITE" id="PS50081"/>
    </source>
</evidence>
<organism evidence="2 3">
    <name type="scientific">Rozella allomycis (strain CSF55)</name>
    <dbReference type="NCBI Taxonomy" id="988480"/>
    <lineage>
        <taxon>Eukaryota</taxon>
        <taxon>Fungi</taxon>
        <taxon>Fungi incertae sedis</taxon>
        <taxon>Cryptomycota</taxon>
        <taxon>Cryptomycota incertae sedis</taxon>
        <taxon>Rozella</taxon>
    </lineage>
</organism>
<proteinExistence type="predicted"/>
<dbReference type="AlphaFoldDB" id="A0A4P9YDK4"/>
<reference evidence="3" key="1">
    <citation type="journal article" date="2018" name="Nat. Microbiol.">
        <title>Leveraging single-cell genomics to expand the fungal tree of life.</title>
        <authorList>
            <person name="Ahrendt S.R."/>
            <person name="Quandt C.A."/>
            <person name="Ciobanu D."/>
            <person name="Clum A."/>
            <person name="Salamov A."/>
            <person name="Andreopoulos B."/>
            <person name="Cheng J.F."/>
            <person name="Woyke T."/>
            <person name="Pelin A."/>
            <person name="Henrissat B."/>
            <person name="Reynolds N.K."/>
            <person name="Benny G.L."/>
            <person name="Smith M.E."/>
            <person name="James T.Y."/>
            <person name="Grigoriev I.V."/>
        </authorList>
    </citation>
    <scope>NUCLEOTIDE SEQUENCE [LARGE SCALE GENOMIC DNA]</scope>
    <source>
        <strain evidence="3">CSF55</strain>
    </source>
</reference>
<evidence type="ECO:0000313" key="3">
    <source>
        <dbReference type="Proteomes" id="UP000281549"/>
    </source>
</evidence>
<protein>
    <recommendedName>
        <fullName evidence="1">Phorbol-ester/DAG-type domain-containing protein</fullName>
    </recommendedName>
</protein>
<dbReference type="SMART" id="SM00801">
    <property type="entry name" value="dDENN"/>
    <property type="match status" value="1"/>
</dbReference>
<dbReference type="PROSITE" id="PS50081">
    <property type="entry name" value="ZF_DAG_PE_2"/>
    <property type="match status" value="1"/>
</dbReference>
<name>A0A4P9YDK4_ROZAC</name>
<dbReference type="Proteomes" id="UP000281549">
    <property type="component" value="Unassembled WGS sequence"/>
</dbReference>
<dbReference type="InterPro" id="IPR011011">
    <property type="entry name" value="Znf_FYVE_PHD"/>
</dbReference>
<feature type="domain" description="Phorbol-ester/DAG-type" evidence="1">
    <location>
        <begin position="168"/>
        <end position="219"/>
    </location>
</feature>
<dbReference type="InterPro" id="IPR002219">
    <property type="entry name" value="PKC_DAG/PE"/>
</dbReference>